<proteinExistence type="predicted"/>
<dbReference type="Gene3D" id="2.180.10.10">
    <property type="entry name" value="RHS repeat-associated core"/>
    <property type="match status" value="1"/>
</dbReference>
<dbReference type="Proteomes" id="UP000503278">
    <property type="component" value="Chromosome"/>
</dbReference>
<dbReference type="AlphaFoldDB" id="A0A7L5DXC3"/>
<dbReference type="Pfam" id="PF20041">
    <property type="entry name" value="DUF6443"/>
    <property type="match status" value="1"/>
</dbReference>
<dbReference type="KEGG" id="mrob:HH214_07640"/>
<reference evidence="2 3" key="1">
    <citation type="submission" date="2020-04" db="EMBL/GenBank/DDBJ databases">
        <title>Genome sequencing of novel species.</title>
        <authorList>
            <person name="Heo J."/>
            <person name="Kim S.-J."/>
            <person name="Kim J.-S."/>
            <person name="Hong S.-B."/>
            <person name="Kwon S.-W."/>
        </authorList>
    </citation>
    <scope>NUCLEOTIDE SEQUENCE [LARGE SCALE GENOMIC DNA]</scope>
    <source>
        <strain evidence="2 3">F39-2</strain>
    </source>
</reference>
<dbReference type="InterPro" id="IPR022385">
    <property type="entry name" value="Rhs_assc_core"/>
</dbReference>
<feature type="domain" description="DUF6443" evidence="1">
    <location>
        <begin position="106"/>
        <end position="235"/>
    </location>
</feature>
<evidence type="ECO:0000313" key="3">
    <source>
        <dbReference type="Proteomes" id="UP000503278"/>
    </source>
</evidence>
<sequence>MNNLFMPKPRCAERLLSTLVLVLLLSTGKLQGQTLLDPNSRTGTLPAGQYSHPYNISLKHDFSFSATPGNNLQLLIKAEADCQNLNTTPSSNQNYVITYVPRDSTVTDLSTNGLKNLSNCKVMASIAYFDGLGRPLQNIQVKGSTNGFDVVQPFVYDAYGRESQKFLPYAVNSTSPGSYRDNALGEQADFYSNSYYGQSFAHNDFPWTPIVFEPSPLNRVVEQGAPGLAWQLAGSTGSPGVDGHTTKTAYGTNVDSEVKLWQVNSDGNGANWNNNYYAAGQLYKTTFADENAHQTIEYKDKQGHVVCKMVQKDNNGNSAATYYVYDDYQNLAYVIPPVSQGNYPQSFGEADNVFLNYVYAYHYDGRNRVVEKKLPGKGWEFMVYNTLDQVRLTQDANQRALPHQQWTMIKYDNLGRVILTAIYQDPNSPGDNNLSNPNREHRLWFQDYINSDLVLWENRDNTSATGYTNSNRINVDIAAYLTINYYDDYNFPGKPSNYSASASGISNNVNGLLTASKTAILKSDGTYGDMLWTVHYYDTKGQLRESYVQNHAGGYDHTVNDYSFTGKLTQSHRTHNTQWVQGLVINARYDYDHMDRKTNTWQKTGTDASAEVLLSQLAYDESGQLLHKRLHSTNQGGSFLQDVVYAYNERSWLTNITSNLFAMRLYYNAGDNAQFNGNIATQYWGTPGNLDKRYVYYYDPMNRLTAGNSETGNSENGIDYDDLGNIQHLTRTGVMNPGTFTYNYNGNQLKSVSGLTQSDYNYDANGNMTHDGRNSTDVAYNMLNLPRSVPGKNLTYTYDAAGQKLNKNNGSTSTDYIAGVQYENGDLKFVQSEEGRVLKNGADLTNNWNYEYNLSDHLGNSRRTFDQTSGTTAKQVDDYYPFGLEINTATSGAKNKYLYNKKELQDELNQYDYGARFYDPVIGRFSTIDRFAEKYAAMTPYQYGALNPIKNIDMNGDSVNFTLVQRYDKQNSTNITQNVKSDLNSETGLSLSYDKNGQLIYDKDPIYGNAIVNMEDDGYGGLREVGSATARDALTKAIDNTTTAYAKVAINSSAIVGGNLINLDPTQIGKFIAGSTNIDSRTLGFGMTFLHEMFHSILGGGLVDPPLSSGFGPTGATVNKMNLIRSELNQKGANFGQRTSYQATEFFPGTPPAYLPFSNNSLNSLQRGIVPANTDKFIKFIP</sequence>
<name>A0A7L5DXC3_9SPHI</name>
<evidence type="ECO:0000259" key="1">
    <source>
        <dbReference type="Pfam" id="PF20041"/>
    </source>
</evidence>
<dbReference type="InterPro" id="IPR050708">
    <property type="entry name" value="T6SS_VgrG/RHS"/>
</dbReference>
<dbReference type="InterPro" id="IPR045619">
    <property type="entry name" value="DUF6443"/>
</dbReference>
<dbReference type="PANTHER" id="PTHR32305:SF15">
    <property type="entry name" value="PROTEIN RHSA-RELATED"/>
    <property type="match status" value="1"/>
</dbReference>
<dbReference type="EMBL" id="CP051682">
    <property type="protein sequence ID" value="QJD95750.1"/>
    <property type="molecule type" value="Genomic_DNA"/>
</dbReference>
<organism evidence="2 3">
    <name type="scientific">Mucilaginibacter robiniae</name>
    <dbReference type="NCBI Taxonomy" id="2728022"/>
    <lineage>
        <taxon>Bacteria</taxon>
        <taxon>Pseudomonadati</taxon>
        <taxon>Bacteroidota</taxon>
        <taxon>Sphingobacteriia</taxon>
        <taxon>Sphingobacteriales</taxon>
        <taxon>Sphingobacteriaceae</taxon>
        <taxon>Mucilaginibacter</taxon>
    </lineage>
</organism>
<evidence type="ECO:0000313" key="2">
    <source>
        <dbReference type="EMBL" id="QJD95750.1"/>
    </source>
</evidence>
<protein>
    <submittedName>
        <fullName evidence="2">RHS repeat-associated core domain-containing protein</fullName>
    </submittedName>
</protein>
<dbReference type="RefSeq" id="WP_169606757.1">
    <property type="nucleotide sequence ID" value="NZ_CP051682.1"/>
</dbReference>
<dbReference type="NCBIfam" id="TIGR03696">
    <property type="entry name" value="Rhs_assc_core"/>
    <property type="match status" value="1"/>
</dbReference>
<accession>A0A7L5DXC3</accession>
<keyword evidence="3" id="KW-1185">Reference proteome</keyword>
<gene>
    <name evidence="2" type="ORF">HH214_07640</name>
</gene>
<dbReference type="PANTHER" id="PTHR32305">
    <property type="match status" value="1"/>
</dbReference>